<reference evidence="2 3" key="1">
    <citation type="submission" date="2021-03" db="EMBL/GenBank/DDBJ databases">
        <authorList>
            <person name="Gilmore M.S."/>
            <person name="Schwartzman J."/>
            <person name="Van Tyne D."/>
            <person name="Martin M."/>
            <person name="Earl A.M."/>
            <person name="Manson A.L."/>
            <person name="Straub T."/>
            <person name="Salamzade R."/>
            <person name="Saavedra J."/>
            <person name="Lebreton F."/>
            <person name="Prichula J."/>
            <person name="Schaufler K."/>
            <person name="Gaca A."/>
            <person name="Sgardioli B."/>
            <person name="Wagenaar J."/>
            <person name="Strong T."/>
        </authorList>
    </citation>
    <scope>NUCLEOTIDE SEQUENCE [LARGE SCALE GENOMIC DNA]</scope>
    <source>
        <strain evidence="2 3">DIV2402</strain>
    </source>
</reference>
<accession>A0ABZ2SQL1</accession>
<dbReference type="EMBL" id="CP147251">
    <property type="protein sequence ID" value="WYJ78058.1"/>
    <property type="molecule type" value="Genomic_DNA"/>
</dbReference>
<feature type="transmembrane region" description="Helical" evidence="1">
    <location>
        <begin position="20"/>
        <end position="41"/>
    </location>
</feature>
<name>A0ABZ2SQL1_9ENTE</name>
<organism evidence="2 3">
    <name type="scientific">Candidatus Enterococcus lowellii</name>
    <dbReference type="NCBI Taxonomy" id="2230877"/>
    <lineage>
        <taxon>Bacteria</taxon>
        <taxon>Bacillati</taxon>
        <taxon>Bacillota</taxon>
        <taxon>Bacilli</taxon>
        <taxon>Lactobacillales</taxon>
        <taxon>Enterococcaceae</taxon>
        <taxon>Enterococcus</taxon>
    </lineage>
</organism>
<dbReference type="RefSeq" id="WP_207941772.1">
    <property type="nucleotide sequence ID" value="NZ_CP147251.1"/>
</dbReference>
<evidence type="ECO:0000256" key="1">
    <source>
        <dbReference type="SAM" id="Phobius"/>
    </source>
</evidence>
<evidence type="ECO:0000313" key="3">
    <source>
        <dbReference type="Proteomes" id="UP000664701"/>
    </source>
</evidence>
<sequence>MNEKFARSGVLFVQYLKRDWTKIIFWLIGLGIFSGGFVPAFEEISKGQGLVGMYETLKNPAMISMVGPTAAKTATDYTIGAMYAHTMLLFCALFAMIVTALHVVSHTRKEEELGLTELIRSFQVGRQANSLAVVFEIILINSILTIIIAGMMGFFQVSSIDWEGSFLFGLSIGVAGIFGGLLALVFAQLMPNSSGATGITLGIIGVLYMVRAGTDVSNEDLTAWNPLGWTYLTYPFTENNWMYLYWLLIGTLGLFILAVLLENYRDMGAGYLPEKTGRAYAKRSLLSIRGFLIRINQGMIVGWLVAFAALGVAYGSIYGDMQKFLDSNELMKQMFTHTGTSIEASFTSTIVVVLVMFVAILPIAIINKLFAEETHLRFSQLYVTKVTRAKLFVTTMLLAMLVSIIGIFLSVSMLGGSALYVMNESATITVYDFLAAGFNLYPAVCFFIGLSAFLLGWFPRLGMVSYIYLSYAFILDYFGGILDLPDWFAKTGIFKWLPKLPMEAFDGVAFSSILAISVLLVILGFYGYKHRDLLEGA</sequence>
<feature type="transmembrane region" description="Helical" evidence="1">
    <location>
        <begin position="243"/>
        <end position="261"/>
    </location>
</feature>
<reference evidence="2 3" key="2">
    <citation type="submission" date="2024-03" db="EMBL/GenBank/DDBJ databases">
        <title>The Genome Sequence of Enterococcus sp. DIV2402.</title>
        <authorList>
            <consortium name="The Broad Institute Genomics Platform"/>
            <consortium name="The Broad Institute Microbial Omics Core"/>
            <consortium name="The Broad Institute Genomic Center for Infectious Diseases"/>
            <person name="Earl A."/>
            <person name="Manson A."/>
            <person name="Gilmore M."/>
            <person name="Schwartman J."/>
            <person name="Shea T."/>
            <person name="Abouelleil A."/>
            <person name="Cao P."/>
            <person name="Chapman S."/>
            <person name="Cusick C."/>
            <person name="Young S."/>
            <person name="Neafsey D."/>
            <person name="Nusbaum C."/>
            <person name="Birren B."/>
        </authorList>
    </citation>
    <scope>NUCLEOTIDE SEQUENCE [LARGE SCALE GENOMIC DNA]</scope>
    <source>
        <strain evidence="2 3">DIV2402</strain>
    </source>
</reference>
<gene>
    <name evidence="2" type="ORF">DOK78_002714</name>
</gene>
<feature type="transmembrane region" description="Helical" evidence="1">
    <location>
        <begin position="440"/>
        <end position="459"/>
    </location>
</feature>
<keyword evidence="1" id="KW-0812">Transmembrane</keyword>
<evidence type="ECO:0000313" key="2">
    <source>
        <dbReference type="EMBL" id="WYJ78058.1"/>
    </source>
</evidence>
<keyword evidence="1" id="KW-0472">Membrane</keyword>
<keyword evidence="1" id="KW-1133">Transmembrane helix</keyword>
<dbReference type="Proteomes" id="UP000664701">
    <property type="component" value="Chromosome"/>
</dbReference>
<protein>
    <submittedName>
        <fullName evidence="2">ABC-2 type transport system permease</fullName>
    </submittedName>
</protein>
<feature type="transmembrane region" description="Helical" evidence="1">
    <location>
        <begin position="291"/>
        <end position="317"/>
    </location>
</feature>
<feature type="transmembrane region" description="Helical" evidence="1">
    <location>
        <begin position="391"/>
        <end position="420"/>
    </location>
</feature>
<feature type="transmembrane region" description="Helical" evidence="1">
    <location>
        <begin position="194"/>
        <end position="211"/>
    </location>
</feature>
<feature type="transmembrane region" description="Helical" evidence="1">
    <location>
        <begin position="82"/>
        <end position="104"/>
    </location>
</feature>
<feature type="transmembrane region" description="Helical" evidence="1">
    <location>
        <begin position="350"/>
        <end position="370"/>
    </location>
</feature>
<feature type="transmembrane region" description="Helical" evidence="1">
    <location>
        <begin position="166"/>
        <end position="187"/>
    </location>
</feature>
<proteinExistence type="predicted"/>
<feature type="transmembrane region" description="Helical" evidence="1">
    <location>
        <begin position="508"/>
        <end position="528"/>
    </location>
</feature>
<feature type="transmembrane region" description="Helical" evidence="1">
    <location>
        <begin position="466"/>
        <end position="488"/>
    </location>
</feature>
<keyword evidence="3" id="KW-1185">Reference proteome</keyword>
<feature type="transmembrane region" description="Helical" evidence="1">
    <location>
        <begin position="130"/>
        <end position="154"/>
    </location>
</feature>